<protein>
    <recommendedName>
        <fullName evidence="2">Ig-like domain-containing protein</fullName>
    </recommendedName>
</protein>
<accession>A0ABQ9FVW9</accession>
<feature type="domain" description="Ig-like" evidence="2">
    <location>
        <begin position="127"/>
        <end position="211"/>
    </location>
</feature>
<evidence type="ECO:0000256" key="1">
    <source>
        <dbReference type="ARBA" id="ARBA00023157"/>
    </source>
</evidence>
<dbReference type="PROSITE" id="PS50835">
    <property type="entry name" value="IG_LIKE"/>
    <property type="match status" value="2"/>
</dbReference>
<evidence type="ECO:0000313" key="4">
    <source>
        <dbReference type="Proteomes" id="UP001217089"/>
    </source>
</evidence>
<dbReference type="InterPro" id="IPR036179">
    <property type="entry name" value="Ig-like_dom_sf"/>
</dbReference>
<dbReference type="InterPro" id="IPR013783">
    <property type="entry name" value="Ig-like_fold"/>
</dbReference>
<dbReference type="Pfam" id="PF08205">
    <property type="entry name" value="C2-set_2"/>
    <property type="match status" value="1"/>
</dbReference>
<reference evidence="3 4" key="1">
    <citation type="submission" date="2022-12" db="EMBL/GenBank/DDBJ databases">
        <title>Chromosome-level genome of Tegillarca granosa.</title>
        <authorList>
            <person name="Kim J."/>
        </authorList>
    </citation>
    <scope>NUCLEOTIDE SEQUENCE [LARGE SCALE GENOMIC DNA]</scope>
    <source>
        <strain evidence="3">Teg-2019</strain>
        <tissue evidence="3">Adductor muscle</tissue>
    </source>
</reference>
<sequence length="211" mass="23168">MVPVLSVSLEGISVQQITVTAGQSKSITCVTGVSRPAPRVLWYIGVTNVTSMSTETQLPKQELFYTRSTVTFIPIKSQNRLQINCKAYNTDNFIVELSTKPSLNVQCNLSTDKNVIEFKCIQRSNPPDDANAVIKQGSTISKIEGNSATLVCEVRGGNPLSTIKWDCFGLTGTSSTDGDLSRSTINFIAHRSFNRRNCTCRASHPTWCEIL</sequence>
<gene>
    <name evidence="3" type="ORF">KUTeg_001105</name>
</gene>
<comment type="caution">
    <text evidence="3">The sequence shown here is derived from an EMBL/GenBank/DDBJ whole genome shotgun (WGS) entry which is preliminary data.</text>
</comment>
<dbReference type="Proteomes" id="UP001217089">
    <property type="component" value="Unassembled WGS sequence"/>
</dbReference>
<dbReference type="InterPro" id="IPR013162">
    <property type="entry name" value="CD80_C2-set"/>
</dbReference>
<organism evidence="3 4">
    <name type="scientific">Tegillarca granosa</name>
    <name type="common">Malaysian cockle</name>
    <name type="synonym">Anadara granosa</name>
    <dbReference type="NCBI Taxonomy" id="220873"/>
    <lineage>
        <taxon>Eukaryota</taxon>
        <taxon>Metazoa</taxon>
        <taxon>Spiralia</taxon>
        <taxon>Lophotrochozoa</taxon>
        <taxon>Mollusca</taxon>
        <taxon>Bivalvia</taxon>
        <taxon>Autobranchia</taxon>
        <taxon>Pteriomorphia</taxon>
        <taxon>Arcoida</taxon>
        <taxon>Arcoidea</taxon>
        <taxon>Arcidae</taxon>
        <taxon>Tegillarca</taxon>
    </lineage>
</organism>
<dbReference type="PANTHER" id="PTHR45889:SF8">
    <property type="entry name" value="IG-LIKE DOMAIN-CONTAINING PROTEIN"/>
    <property type="match status" value="1"/>
</dbReference>
<keyword evidence="1" id="KW-1015">Disulfide bond</keyword>
<evidence type="ECO:0000313" key="3">
    <source>
        <dbReference type="EMBL" id="KAJ8321344.1"/>
    </source>
</evidence>
<feature type="domain" description="Ig-like" evidence="2">
    <location>
        <begin position="3"/>
        <end position="96"/>
    </location>
</feature>
<name>A0ABQ9FVW9_TEGGR</name>
<dbReference type="PANTHER" id="PTHR45889">
    <property type="entry name" value="IG-LIKE DOMAIN-CONTAINING PROTEIN"/>
    <property type="match status" value="1"/>
</dbReference>
<proteinExistence type="predicted"/>
<dbReference type="SUPFAM" id="SSF48726">
    <property type="entry name" value="Immunoglobulin"/>
    <property type="match status" value="2"/>
</dbReference>
<dbReference type="InterPro" id="IPR007110">
    <property type="entry name" value="Ig-like_dom"/>
</dbReference>
<keyword evidence="4" id="KW-1185">Reference proteome</keyword>
<dbReference type="EMBL" id="JARBDR010000104">
    <property type="protein sequence ID" value="KAJ8321344.1"/>
    <property type="molecule type" value="Genomic_DNA"/>
</dbReference>
<dbReference type="Gene3D" id="2.60.40.10">
    <property type="entry name" value="Immunoglobulins"/>
    <property type="match status" value="2"/>
</dbReference>
<evidence type="ECO:0000259" key="2">
    <source>
        <dbReference type="PROSITE" id="PS50835"/>
    </source>
</evidence>